<name>A0A2V1D865_9PLEO</name>
<dbReference type="PANTHER" id="PTHR23123">
    <property type="entry name" value="PHD/F-BOX CONTAINING PROTEIN"/>
    <property type="match status" value="1"/>
</dbReference>
<feature type="compositionally biased region" description="Basic and acidic residues" evidence="20">
    <location>
        <begin position="1014"/>
        <end position="1026"/>
    </location>
</feature>
<dbReference type="OrthoDB" id="5876800at2759"/>
<feature type="compositionally biased region" description="Basic and acidic residues" evidence="20">
    <location>
        <begin position="1405"/>
        <end position="1423"/>
    </location>
</feature>
<feature type="region of interest" description="Disordered" evidence="20">
    <location>
        <begin position="1"/>
        <end position="134"/>
    </location>
</feature>
<dbReference type="GO" id="GO:0008270">
    <property type="term" value="F:zinc ion binding"/>
    <property type="evidence" value="ECO:0007669"/>
    <property type="project" value="UniProtKB-KW"/>
</dbReference>
<dbReference type="EMBL" id="KZ805544">
    <property type="protein sequence ID" value="PVH94255.1"/>
    <property type="molecule type" value="Genomic_DNA"/>
</dbReference>
<evidence type="ECO:0000256" key="18">
    <source>
        <dbReference type="ARBA" id="ARBA00047915"/>
    </source>
</evidence>
<keyword evidence="16" id="KW-0539">Nucleus</keyword>
<dbReference type="Pfam" id="PF02373">
    <property type="entry name" value="JmjC"/>
    <property type="match status" value="1"/>
</dbReference>
<keyword evidence="11" id="KW-0223">Dioxygenase</keyword>
<keyword evidence="24" id="KW-1185">Reference proteome</keyword>
<evidence type="ECO:0000256" key="11">
    <source>
        <dbReference type="ARBA" id="ARBA00022964"/>
    </source>
</evidence>
<comment type="function">
    <text evidence="2">Histone demethylase that specifically demethylates 'Lys-36' of histone H3, thereby playing a central role in histone code.</text>
</comment>
<dbReference type="InterPro" id="IPR003347">
    <property type="entry name" value="JmjC_dom"/>
</dbReference>
<dbReference type="Pfam" id="PF00628">
    <property type="entry name" value="PHD"/>
    <property type="match status" value="1"/>
</dbReference>
<evidence type="ECO:0000259" key="21">
    <source>
        <dbReference type="PROSITE" id="PS50016"/>
    </source>
</evidence>
<feature type="compositionally biased region" description="Polar residues" evidence="20">
    <location>
        <begin position="1350"/>
        <end position="1366"/>
    </location>
</feature>
<keyword evidence="8 19" id="KW-0863">Zinc-finger</keyword>
<dbReference type="InterPro" id="IPR019787">
    <property type="entry name" value="Znf_PHD-finger"/>
</dbReference>
<feature type="region of interest" description="Disordered" evidence="20">
    <location>
        <begin position="187"/>
        <end position="345"/>
    </location>
</feature>
<feature type="region of interest" description="Disordered" evidence="20">
    <location>
        <begin position="1198"/>
        <end position="1217"/>
    </location>
</feature>
<dbReference type="InterPro" id="IPR001965">
    <property type="entry name" value="Znf_PHD"/>
</dbReference>
<dbReference type="STRING" id="97972.A0A2V1D865"/>
<dbReference type="CDD" id="cd15517">
    <property type="entry name" value="PHD_TCF19_like"/>
    <property type="match status" value="1"/>
</dbReference>
<dbReference type="GO" id="GO:0005634">
    <property type="term" value="C:nucleus"/>
    <property type="evidence" value="ECO:0007669"/>
    <property type="project" value="UniProtKB-SubCell"/>
</dbReference>
<comment type="cofactor">
    <cofactor evidence="1">
        <name>Fe(2+)</name>
        <dbReference type="ChEBI" id="CHEBI:29033"/>
    </cofactor>
</comment>
<comment type="similarity">
    <text evidence="4">Belongs to the JHDM1 histone demethylase family.</text>
</comment>
<evidence type="ECO:0000256" key="1">
    <source>
        <dbReference type="ARBA" id="ARBA00001954"/>
    </source>
</evidence>
<dbReference type="PROSITE" id="PS01359">
    <property type="entry name" value="ZF_PHD_1"/>
    <property type="match status" value="1"/>
</dbReference>
<feature type="compositionally biased region" description="Low complexity" evidence="20">
    <location>
        <begin position="1"/>
        <end position="15"/>
    </location>
</feature>
<evidence type="ECO:0000256" key="6">
    <source>
        <dbReference type="ARBA" id="ARBA00015153"/>
    </source>
</evidence>
<feature type="region of interest" description="Disordered" evidence="20">
    <location>
        <begin position="1005"/>
        <end position="1068"/>
    </location>
</feature>
<evidence type="ECO:0000256" key="14">
    <source>
        <dbReference type="ARBA" id="ARBA00023015"/>
    </source>
</evidence>
<evidence type="ECO:0000256" key="13">
    <source>
        <dbReference type="ARBA" id="ARBA00023004"/>
    </source>
</evidence>
<dbReference type="SUPFAM" id="SSF51197">
    <property type="entry name" value="Clavaminate synthase-like"/>
    <property type="match status" value="1"/>
</dbReference>
<comment type="subcellular location">
    <subcellularLocation>
        <location evidence="3">Nucleus</location>
    </subcellularLocation>
</comment>
<evidence type="ECO:0000256" key="20">
    <source>
        <dbReference type="SAM" id="MobiDB-lite"/>
    </source>
</evidence>
<organism evidence="23 24">
    <name type="scientific">Periconia macrospinosa</name>
    <dbReference type="NCBI Taxonomy" id="97972"/>
    <lineage>
        <taxon>Eukaryota</taxon>
        <taxon>Fungi</taxon>
        <taxon>Dikarya</taxon>
        <taxon>Ascomycota</taxon>
        <taxon>Pezizomycotina</taxon>
        <taxon>Dothideomycetes</taxon>
        <taxon>Pleosporomycetidae</taxon>
        <taxon>Pleosporales</taxon>
        <taxon>Massarineae</taxon>
        <taxon>Periconiaceae</taxon>
        <taxon>Periconia</taxon>
    </lineage>
</organism>
<dbReference type="GO" id="GO:0000981">
    <property type="term" value="F:DNA-binding transcription factor activity, RNA polymerase II-specific"/>
    <property type="evidence" value="ECO:0007669"/>
    <property type="project" value="InterPro"/>
</dbReference>
<proteinExistence type="inferred from homology"/>
<evidence type="ECO:0000256" key="16">
    <source>
        <dbReference type="ARBA" id="ARBA00023242"/>
    </source>
</evidence>
<dbReference type="EC" id="1.14.11.27" evidence="5"/>
<dbReference type="CDD" id="cd00067">
    <property type="entry name" value="GAL4"/>
    <property type="match status" value="1"/>
</dbReference>
<keyword evidence="12" id="KW-0560">Oxidoreductase</keyword>
<evidence type="ECO:0000256" key="2">
    <source>
        <dbReference type="ARBA" id="ARBA00003909"/>
    </source>
</evidence>
<evidence type="ECO:0000256" key="4">
    <source>
        <dbReference type="ARBA" id="ARBA00008037"/>
    </source>
</evidence>
<feature type="compositionally biased region" description="Polar residues" evidence="20">
    <location>
        <begin position="187"/>
        <end position="210"/>
    </location>
</feature>
<evidence type="ECO:0000256" key="12">
    <source>
        <dbReference type="ARBA" id="ARBA00023002"/>
    </source>
</evidence>
<evidence type="ECO:0000256" key="17">
    <source>
        <dbReference type="ARBA" id="ARBA00031083"/>
    </source>
</evidence>
<keyword evidence="9" id="KW-0862">Zinc</keyword>
<keyword evidence="13" id="KW-0408">Iron</keyword>
<comment type="catalytic activity">
    <reaction evidence="18">
        <text>N(6),N(6)-dimethyl-L-lysyl(36)-[histone H3] + 2 2-oxoglutarate + 2 O2 = L-lysyl(36)-[histone H3] + 2 formaldehyde + 2 succinate + 2 CO2</text>
        <dbReference type="Rhea" id="RHEA:42032"/>
        <dbReference type="Rhea" id="RHEA-COMP:9785"/>
        <dbReference type="Rhea" id="RHEA-COMP:9787"/>
        <dbReference type="ChEBI" id="CHEBI:15379"/>
        <dbReference type="ChEBI" id="CHEBI:16526"/>
        <dbReference type="ChEBI" id="CHEBI:16810"/>
        <dbReference type="ChEBI" id="CHEBI:16842"/>
        <dbReference type="ChEBI" id="CHEBI:29969"/>
        <dbReference type="ChEBI" id="CHEBI:30031"/>
        <dbReference type="ChEBI" id="CHEBI:61976"/>
        <dbReference type="EC" id="1.14.11.27"/>
    </reaction>
</comment>
<gene>
    <name evidence="23" type="ORF">DM02DRAFT_539866</name>
</gene>
<feature type="region of interest" description="Disordered" evidence="20">
    <location>
        <begin position="1350"/>
        <end position="1439"/>
    </location>
</feature>
<evidence type="ECO:0000256" key="10">
    <source>
        <dbReference type="ARBA" id="ARBA00022853"/>
    </source>
</evidence>
<keyword evidence="15" id="KW-0804">Transcription</keyword>
<feature type="compositionally biased region" description="Low complexity" evidence="20">
    <location>
        <begin position="258"/>
        <end position="271"/>
    </location>
</feature>
<keyword evidence="10" id="KW-0156">Chromatin regulator</keyword>
<feature type="compositionally biased region" description="Pro residues" evidence="20">
    <location>
        <begin position="219"/>
        <end position="228"/>
    </location>
</feature>
<dbReference type="SUPFAM" id="SSF57903">
    <property type="entry name" value="FYVE/PHD zinc finger"/>
    <property type="match status" value="1"/>
</dbReference>
<keyword evidence="14" id="KW-0805">Transcription regulation</keyword>
<evidence type="ECO:0000256" key="8">
    <source>
        <dbReference type="ARBA" id="ARBA00022771"/>
    </source>
</evidence>
<dbReference type="SMART" id="SM00249">
    <property type="entry name" value="PHD"/>
    <property type="match status" value="1"/>
</dbReference>
<accession>A0A2V1D865</accession>
<feature type="domain" description="PHD-type" evidence="21">
    <location>
        <begin position="429"/>
        <end position="487"/>
    </location>
</feature>
<dbReference type="SMART" id="SM00558">
    <property type="entry name" value="JmjC"/>
    <property type="match status" value="1"/>
</dbReference>
<reference evidence="23 24" key="1">
    <citation type="journal article" date="2018" name="Sci. Rep.">
        <title>Comparative genomics provides insights into the lifestyle and reveals functional heterogeneity of dark septate endophytic fungi.</title>
        <authorList>
            <person name="Knapp D.G."/>
            <person name="Nemeth J.B."/>
            <person name="Barry K."/>
            <person name="Hainaut M."/>
            <person name="Henrissat B."/>
            <person name="Johnson J."/>
            <person name="Kuo A."/>
            <person name="Lim J.H.P."/>
            <person name="Lipzen A."/>
            <person name="Nolan M."/>
            <person name="Ohm R.A."/>
            <person name="Tamas L."/>
            <person name="Grigoriev I.V."/>
            <person name="Spatafora J.W."/>
            <person name="Nagy L.G."/>
            <person name="Kovacs G.M."/>
        </authorList>
    </citation>
    <scope>NUCLEOTIDE SEQUENCE [LARGE SCALE GENOMIC DNA]</scope>
    <source>
        <strain evidence="23 24">DSE2036</strain>
    </source>
</reference>
<evidence type="ECO:0000259" key="22">
    <source>
        <dbReference type="PROSITE" id="PS51184"/>
    </source>
</evidence>
<dbReference type="InterPro" id="IPR001138">
    <property type="entry name" value="Zn2Cys6_DnaBD"/>
</dbReference>
<evidence type="ECO:0000256" key="7">
    <source>
        <dbReference type="ARBA" id="ARBA00022723"/>
    </source>
</evidence>
<dbReference type="Pfam" id="PF17811">
    <property type="entry name" value="JHD"/>
    <property type="match status" value="1"/>
</dbReference>
<evidence type="ECO:0000256" key="19">
    <source>
        <dbReference type="PROSITE-ProRule" id="PRU00146"/>
    </source>
</evidence>
<feature type="compositionally biased region" description="Polar residues" evidence="20">
    <location>
        <begin position="1382"/>
        <end position="1400"/>
    </location>
</feature>
<evidence type="ECO:0000256" key="9">
    <source>
        <dbReference type="ARBA" id="ARBA00022833"/>
    </source>
</evidence>
<protein>
    <recommendedName>
        <fullName evidence="6">JmjC domain-containing histone demethylation protein 1</fullName>
        <ecNumber evidence="5">1.14.11.27</ecNumber>
    </recommendedName>
    <alternativeName>
        <fullName evidence="17">[Histone-H3]-lysine-36 demethylase 1</fullName>
    </alternativeName>
</protein>
<dbReference type="PROSITE" id="PS51184">
    <property type="entry name" value="JMJC"/>
    <property type="match status" value="1"/>
</dbReference>
<feature type="compositionally biased region" description="Pro residues" evidence="20">
    <location>
        <begin position="17"/>
        <end position="36"/>
    </location>
</feature>
<dbReference type="InterPro" id="IPR019786">
    <property type="entry name" value="Zinc_finger_PHD-type_CS"/>
</dbReference>
<dbReference type="Proteomes" id="UP000244855">
    <property type="component" value="Unassembled WGS sequence"/>
</dbReference>
<evidence type="ECO:0000313" key="23">
    <source>
        <dbReference type="EMBL" id="PVH94255.1"/>
    </source>
</evidence>
<evidence type="ECO:0000256" key="3">
    <source>
        <dbReference type="ARBA" id="ARBA00004123"/>
    </source>
</evidence>
<dbReference type="InterPro" id="IPR041070">
    <property type="entry name" value="JHD"/>
</dbReference>
<feature type="compositionally biased region" description="Polar residues" evidence="20">
    <location>
        <begin position="1037"/>
        <end position="1068"/>
    </location>
</feature>
<keyword evidence="7" id="KW-0479">Metal-binding</keyword>
<evidence type="ECO:0000256" key="5">
    <source>
        <dbReference type="ARBA" id="ARBA00013246"/>
    </source>
</evidence>
<evidence type="ECO:0000256" key="15">
    <source>
        <dbReference type="ARBA" id="ARBA00023163"/>
    </source>
</evidence>
<dbReference type="Gene3D" id="2.60.120.650">
    <property type="entry name" value="Cupin"/>
    <property type="match status" value="2"/>
</dbReference>
<feature type="compositionally biased region" description="Polar residues" evidence="20">
    <location>
        <begin position="72"/>
        <end position="91"/>
    </location>
</feature>
<dbReference type="GO" id="GO:0140680">
    <property type="term" value="F:histone H3K36me/H3K36me2 demethylase activity"/>
    <property type="evidence" value="ECO:0007669"/>
    <property type="project" value="UniProtKB-EC"/>
</dbReference>
<feature type="domain" description="JmjC" evidence="22">
    <location>
        <begin position="688"/>
        <end position="831"/>
    </location>
</feature>
<dbReference type="InterPro" id="IPR011011">
    <property type="entry name" value="Znf_FYVE_PHD"/>
</dbReference>
<dbReference type="InterPro" id="IPR050690">
    <property type="entry name" value="JHDM1_Histone_Demethylase"/>
</dbReference>
<dbReference type="PROSITE" id="PS50016">
    <property type="entry name" value="ZF_PHD_2"/>
    <property type="match status" value="1"/>
</dbReference>
<sequence>MRPSSSFKKQFTTKSRPPTPPAPVWEPLSPILPPREAPITHPAGGPNNRRNAPYPQQPLGSPIEALADAAVSSLQPSPTFTDSARPPTSIQRPPKHAHPADGSYTFTQTDRPSKRARSEYFSSPQYGQHYPRPATSHIPGWSYNVEHMADNGLRMYQDSSAPPPHHDDNNLKRLSDAQLLMDFAVSASTPRQATSSKRWSISHAETSSPHSQHHSVMPIPFPEPPFPQYPETRQMPPPPECKYPQELQLNAANTADYAQPTLAPQTQTPPEETLHAVETTIATGSSRLETVKPKKTQGWPKGKARGPRSSMAGGRKKKATPKPKEITSAATSEAPEQLRSPQSLKAEHHTNPIEEAPVLPESTSPSFPYTAKLRRHSFTNTVPPQESDSTELYFTPNRAQSVPLQAGVTMTPPADEVNPVQTHVSFDPVTICAGCNSSDSETRIGDGEQWIRCDGCKEWYHYVCAGFKSEREVRDVDKFYCAPCEPTFGKTTKVRKSTRAHTAVDYAGLNEGILKTSDDNPEHHYIAAFKNGDMEFAQETFARLPPEIISADFFEKTDGFREPVLIPAALNSRSPSPGKDNHGGTKHNLEANELLETPYAYEMVPDDGQDKLDMVIPQGLTVRRVCELYGPQEKVPVIDVKAQEGEDKKWTMAKWADYYEQEGEKPVRNVISLEVSKSRLGRMIRRPKAVRDLDLQDSVWRDDDKKAPPAVQFYCLMSVADCYTDFHIDFGGSSVYYHIVKGKKVFFFIPPTKQNLKKYEDWCLSPKQGHEFLGHQVKECFRVDLYPGDTMLIPSGWIHAVWTPDDSLVIGGNFLTRLHYSMQIKVLEIEKNTKVAAMFRYPFFQKIMWLTLIRYLEEDPLPESVEQHLIEGNQFERNTPLFCEPQRFGHNSHPGPQNYNRRYYPKAELEGLPDLANYIWRTVLVSLGRIEGITETVRRAVTSSIPKGFGEPLVLARRFAMWIAWKRGGENIPQWAYPDATLPETSESNSEKKLSAAQVKRMEREAWSETLRATAERSSSRIKTAEPSRPNAIDGQAANQSSASQPLTGFLQQTDPSRPLTTPKTSQLGPKRIACDACRKRRIRCKHKDDLIETAKSGNGMNGGMNTIDLSGSLGLSVKRRYSDLDETSRQQSHPAEATTVVNGGPLLADVNADPYALKSGRVKACADCRKSKRRCIHDEYGNVDPIKANEIPIPRGAASKKRRISEEEPMPSNRKMKKETADGEFINVHVRHRNSLPTNLGAPGSNELQELAYSAQQALNQAMPDDATMPIDPALQSYDTDRDAVVLDSSSHVPHRDTIMSSIEGGLDNQIRDTQTSAATYAYHGSSTEPVASGPHFESIQGISNGTKEVQYSQPSSEAGESNTLGAPITPNRSRFVKMGSSGQRVGQTSRSKKNQTPASPGGRAHDSGESVKIESRSDQKTRAISSTTGDGKEDMASLALAMKLQMEEHGLRRRSK</sequence>
<evidence type="ECO:0000313" key="24">
    <source>
        <dbReference type="Proteomes" id="UP000244855"/>
    </source>
</evidence>